<accession>A0A450SG78</accession>
<proteinExistence type="predicted"/>
<name>A0A450SG78_9GAMM</name>
<evidence type="ECO:0000313" key="2">
    <source>
        <dbReference type="EMBL" id="VFJ52018.1"/>
    </source>
</evidence>
<sequence>MEKLLKEKGWPYYKQFSTQHESESELLQDFELCLRLLSNPQDRLHLGALLARWNIEDRESVDRPVIPTTANPKEQKIYPLVSSPRPARA</sequence>
<organism evidence="2">
    <name type="scientific">Candidatus Kentrum sp. FW</name>
    <dbReference type="NCBI Taxonomy" id="2126338"/>
    <lineage>
        <taxon>Bacteria</taxon>
        <taxon>Pseudomonadati</taxon>
        <taxon>Pseudomonadota</taxon>
        <taxon>Gammaproteobacteria</taxon>
        <taxon>Candidatus Kentrum</taxon>
    </lineage>
</organism>
<protein>
    <submittedName>
        <fullName evidence="2">Uncharacterized protein</fullName>
    </submittedName>
</protein>
<feature type="region of interest" description="Disordered" evidence="1">
    <location>
        <begin position="65"/>
        <end position="89"/>
    </location>
</feature>
<evidence type="ECO:0000256" key="1">
    <source>
        <dbReference type="SAM" id="MobiDB-lite"/>
    </source>
</evidence>
<dbReference type="EMBL" id="CAADEW010000034">
    <property type="protein sequence ID" value="VFJ52018.1"/>
    <property type="molecule type" value="Genomic_DNA"/>
</dbReference>
<gene>
    <name evidence="2" type="ORF">BECKFW1821A_GA0114235_10345</name>
</gene>
<dbReference type="AlphaFoldDB" id="A0A450SG78"/>
<reference evidence="2" key="1">
    <citation type="submission" date="2019-02" db="EMBL/GenBank/DDBJ databases">
        <authorList>
            <person name="Gruber-Vodicka R. H."/>
            <person name="Seah K. B. B."/>
        </authorList>
    </citation>
    <scope>NUCLEOTIDE SEQUENCE</scope>
    <source>
        <strain evidence="2">BECK_BZ15</strain>
    </source>
</reference>